<comment type="function">
    <text evidence="1 6">Hydrolyzes acetyl esters in homogalacturonan regions of pectin. In type I primary cell wall, galacturonic acid residues of pectin can be acetylated at the O-2 and O-3 positions. Decreasing the degree of acetylation of pectin gels in vitro alters their physical properties.</text>
</comment>
<name>A0ABR0DEE9_9LAMI</name>
<evidence type="ECO:0000256" key="6">
    <source>
        <dbReference type="RuleBase" id="RU363114"/>
    </source>
</evidence>
<dbReference type="SUPFAM" id="SSF53474">
    <property type="entry name" value="alpha/beta-Hydrolases"/>
    <property type="match status" value="1"/>
</dbReference>
<keyword evidence="6" id="KW-0964">Secreted</keyword>
<gene>
    <name evidence="7" type="ORF">RD792_006081</name>
</gene>
<organism evidence="7 8">
    <name type="scientific">Penstemon davidsonii</name>
    <dbReference type="NCBI Taxonomy" id="160366"/>
    <lineage>
        <taxon>Eukaryota</taxon>
        <taxon>Viridiplantae</taxon>
        <taxon>Streptophyta</taxon>
        <taxon>Embryophyta</taxon>
        <taxon>Tracheophyta</taxon>
        <taxon>Spermatophyta</taxon>
        <taxon>Magnoliopsida</taxon>
        <taxon>eudicotyledons</taxon>
        <taxon>Gunneridae</taxon>
        <taxon>Pentapetalae</taxon>
        <taxon>asterids</taxon>
        <taxon>lamiids</taxon>
        <taxon>Lamiales</taxon>
        <taxon>Plantaginaceae</taxon>
        <taxon>Cheloneae</taxon>
        <taxon>Penstemon</taxon>
    </lineage>
</organism>
<dbReference type="Proteomes" id="UP001291926">
    <property type="component" value="Unassembled WGS sequence"/>
</dbReference>
<dbReference type="InterPro" id="IPR029058">
    <property type="entry name" value="AB_hydrolase_fold"/>
</dbReference>
<dbReference type="InterPro" id="IPR004963">
    <property type="entry name" value="PAE/NOTUM"/>
</dbReference>
<sequence>MNKIYTGILSAVCLDGSPPAYHYAKGFGEGASNWMVYLEGGGWCKSEDTCYSKVQNQGPGMGNSYKKGNQTAFDGILSPSQTMNPNVKIHRRGARVFKAIMEDLLAKGMRNANNAILAGNSAGGLATILHCDGFRALIPNAARLKCIADAALFIRGKDLPGAADKRELSFATIVAFHGIDNFLPKSCTSKMDPGLCIFPENLLGDIQTPIFLLNSAFDSLQVSSCFFQNLLLELNSYILCIHFRTTLLKTIPEDHSSSRGIFIDSCYYHDQIYFNPKWIGPTSPKLNNKTMSEAVGDWYFDRSSFQEIDMENDFPRDCTRDT</sequence>
<keyword evidence="5 6" id="KW-0961">Cell wall biogenesis/degradation</keyword>
<keyword evidence="6" id="KW-0378">Hydrolase</keyword>
<evidence type="ECO:0000256" key="5">
    <source>
        <dbReference type="ARBA" id="ARBA00023316"/>
    </source>
</evidence>
<dbReference type="EC" id="3.1.1.-" evidence="6"/>
<dbReference type="PANTHER" id="PTHR21562:SF65">
    <property type="entry name" value="PECTIN ACETYLESTERASE"/>
    <property type="match status" value="1"/>
</dbReference>
<keyword evidence="4 6" id="KW-0134">Cell wall</keyword>
<comment type="similarity">
    <text evidence="3 6">Belongs to the pectinacetylesterase family.</text>
</comment>
<dbReference type="EMBL" id="JAYDYQ010002034">
    <property type="protein sequence ID" value="KAK4487311.1"/>
    <property type="molecule type" value="Genomic_DNA"/>
</dbReference>
<evidence type="ECO:0000256" key="1">
    <source>
        <dbReference type="ARBA" id="ARBA00003534"/>
    </source>
</evidence>
<evidence type="ECO:0000313" key="7">
    <source>
        <dbReference type="EMBL" id="KAK4487311.1"/>
    </source>
</evidence>
<comment type="caution">
    <text evidence="7">The sequence shown here is derived from an EMBL/GenBank/DDBJ whole genome shotgun (WGS) entry which is preliminary data.</text>
</comment>
<protein>
    <recommendedName>
        <fullName evidence="6">Pectin acetylesterase</fullName>
        <ecNumber evidence="6">3.1.1.-</ecNumber>
    </recommendedName>
</protein>
<comment type="subcellular location">
    <subcellularLocation>
        <location evidence="2 6">Secreted</location>
        <location evidence="2 6">Cell wall</location>
    </subcellularLocation>
</comment>
<dbReference type="Pfam" id="PF03283">
    <property type="entry name" value="PAE"/>
    <property type="match status" value="1"/>
</dbReference>
<reference evidence="7 8" key="1">
    <citation type="journal article" date="2023" name="bioRxiv">
        <title>Genome report: Whole genome sequence and annotation of Penstemon davidsonii.</title>
        <authorList>
            <person name="Ostevik K.L."/>
            <person name="Alabady M."/>
            <person name="Zhang M."/>
            <person name="Rausher M.D."/>
        </authorList>
    </citation>
    <scope>NUCLEOTIDE SEQUENCE [LARGE SCALE GENOMIC DNA]</scope>
    <source>
        <strain evidence="7">DNT005</strain>
        <tissue evidence="7">Whole leaf</tissue>
    </source>
</reference>
<keyword evidence="8" id="KW-1185">Reference proteome</keyword>
<evidence type="ECO:0000256" key="4">
    <source>
        <dbReference type="ARBA" id="ARBA00022512"/>
    </source>
</evidence>
<evidence type="ECO:0000256" key="2">
    <source>
        <dbReference type="ARBA" id="ARBA00004191"/>
    </source>
</evidence>
<evidence type="ECO:0000256" key="3">
    <source>
        <dbReference type="ARBA" id="ARBA00005784"/>
    </source>
</evidence>
<dbReference type="PANTHER" id="PTHR21562">
    <property type="entry name" value="NOTUM-RELATED"/>
    <property type="match status" value="1"/>
</dbReference>
<evidence type="ECO:0000313" key="8">
    <source>
        <dbReference type="Proteomes" id="UP001291926"/>
    </source>
</evidence>
<proteinExistence type="inferred from homology"/>
<accession>A0ABR0DEE9</accession>